<feature type="signal peptide" evidence="1">
    <location>
        <begin position="1"/>
        <end position="21"/>
    </location>
</feature>
<comment type="caution">
    <text evidence="2">The sequence shown here is derived from an EMBL/GenBank/DDBJ whole genome shotgun (WGS) entry which is preliminary data.</text>
</comment>
<dbReference type="AlphaFoldDB" id="A0ABD3R717"/>
<name>A0ABD3R717_9STRA</name>
<organism evidence="2 3">
    <name type="scientific">Cyclostephanos tholiformis</name>
    <dbReference type="NCBI Taxonomy" id="382380"/>
    <lineage>
        <taxon>Eukaryota</taxon>
        <taxon>Sar</taxon>
        <taxon>Stramenopiles</taxon>
        <taxon>Ochrophyta</taxon>
        <taxon>Bacillariophyta</taxon>
        <taxon>Coscinodiscophyceae</taxon>
        <taxon>Thalassiosirophycidae</taxon>
        <taxon>Stephanodiscales</taxon>
        <taxon>Stephanodiscaceae</taxon>
        <taxon>Cyclostephanos</taxon>
    </lineage>
</organism>
<keyword evidence="3" id="KW-1185">Reference proteome</keyword>
<reference evidence="2 3" key="1">
    <citation type="submission" date="2024-10" db="EMBL/GenBank/DDBJ databases">
        <title>Updated reference genomes for cyclostephanoid diatoms.</title>
        <authorList>
            <person name="Roberts W.R."/>
            <person name="Alverson A.J."/>
        </authorList>
    </citation>
    <scope>NUCLEOTIDE SEQUENCE [LARGE SCALE GENOMIC DNA]</scope>
    <source>
        <strain evidence="2 3">AJA228-03</strain>
    </source>
</reference>
<proteinExistence type="predicted"/>
<gene>
    <name evidence="2" type="ORF">ACHAXA_003831</name>
</gene>
<evidence type="ECO:0000256" key="1">
    <source>
        <dbReference type="SAM" id="SignalP"/>
    </source>
</evidence>
<protein>
    <submittedName>
        <fullName evidence="2">Uncharacterized protein</fullName>
    </submittedName>
</protein>
<dbReference type="EMBL" id="JALLPB020000511">
    <property type="protein sequence ID" value="KAL3808424.1"/>
    <property type="molecule type" value="Genomic_DNA"/>
</dbReference>
<sequence>MKLPPALLAIFAAALVANGEAIDTHKCACEAEVFGFDIDCNNTAAMLDALTFLKASTCATDCSSAECEKNWLIMQVHHDYCPEGGVPEEIEDGVHDYDMTCKSCDIFKSRVEGAPDCPAPVCTDTSGNDAYVALVEGGCLVDCTSDACRDNFFTLRSVHDGCEEGALTTDSEKGLHDLEVSCAEQICNAFDGTDDPLVCDEDHDHEDEIEPAESGGGAIGTAGAAKFSTTGLAALLVVAIM</sequence>
<dbReference type="Proteomes" id="UP001530377">
    <property type="component" value="Unassembled WGS sequence"/>
</dbReference>
<evidence type="ECO:0000313" key="3">
    <source>
        <dbReference type="Proteomes" id="UP001530377"/>
    </source>
</evidence>
<feature type="chain" id="PRO_5044812353" evidence="1">
    <location>
        <begin position="22"/>
        <end position="241"/>
    </location>
</feature>
<keyword evidence="1" id="KW-0732">Signal</keyword>
<accession>A0ABD3R717</accession>
<evidence type="ECO:0000313" key="2">
    <source>
        <dbReference type="EMBL" id="KAL3808424.1"/>
    </source>
</evidence>